<keyword evidence="2" id="KW-0472">Membrane</keyword>
<evidence type="ECO:0000313" key="3">
    <source>
        <dbReference type="EMBL" id="MEU8139571.1"/>
    </source>
</evidence>
<dbReference type="RefSeq" id="WP_358363752.1">
    <property type="nucleotide sequence ID" value="NZ_JBEZFP010000184.1"/>
</dbReference>
<organism evidence="3 4">
    <name type="scientific">Streptodolium elevatio</name>
    <dbReference type="NCBI Taxonomy" id="3157996"/>
    <lineage>
        <taxon>Bacteria</taxon>
        <taxon>Bacillati</taxon>
        <taxon>Actinomycetota</taxon>
        <taxon>Actinomycetes</taxon>
        <taxon>Kitasatosporales</taxon>
        <taxon>Streptomycetaceae</taxon>
        <taxon>Streptodolium</taxon>
    </lineage>
</organism>
<name>A0ABV3DUZ6_9ACTN</name>
<feature type="transmembrane region" description="Helical" evidence="2">
    <location>
        <begin position="186"/>
        <end position="208"/>
    </location>
</feature>
<feature type="transmembrane region" description="Helical" evidence="2">
    <location>
        <begin position="124"/>
        <end position="147"/>
    </location>
</feature>
<feature type="compositionally biased region" description="Pro residues" evidence="1">
    <location>
        <begin position="518"/>
        <end position="527"/>
    </location>
</feature>
<feature type="transmembrane region" description="Helical" evidence="2">
    <location>
        <begin position="91"/>
        <end position="112"/>
    </location>
</feature>
<keyword evidence="2" id="KW-0812">Transmembrane</keyword>
<feature type="transmembrane region" description="Helical" evidence="2">
    <location>
        <begin position="318"/>
        <end position="335"/>
    </location>
</feature>
<feature type="region of interest" description="Disordered" evidence="1">
    <location>
        <begin position="512"/>
        <end position="594"/>
    </location>
</feature>
<protein>
    <recommendedName>
        <fullName evidence="5">Integral membrane protein</fullName>
    </recommendedName>
</protein>
<feature type="transmembrane region" description="Helical" evidence="2">
    <location>
        <begin position="355"/>
        <end position="388"/>
    </location>
</feature>
<gene>
    <name evidence="3" type="ORF">AB0C36_39515</name>
</gene>
<feature type="transmembrane region" description="Helical" evidence="2">
    <location>
        <begin position="159"/>
        <end position="179"/>
    </location>
</feature>
<dbReference type="EMBL" id="JBEZFP010000184">
    <property type="protein sequence ID" value="MEU8139571.1"/>
    <property type="molecule type" value="Genomic_DNA"/>
</dbReference>
<keyword evidence="4" id="KW-1185">Reference proteome</keyword>
<feature type="transmembrane region" description="Helical" evidence="2">
    <location>
        <begin position="33"/>
        <end position="54"/>
    </location>
</feature>
<evidence type="ECO:0000256" key="1">
    <source>
        <dbReference type="SAM" id="MobiDB-lite"/>
    </source>
</evidence>
<evidence type="ECO:0008006" key="5">
    <source>
        <dbReference type="Google" id="ProtNLM"/>
    </source>
</evidence>
<sequence>MAVGGGLLRRTYETGATVAERSARKPEPWGARAAEWIPGALLVVIAVSSALILLRTGASVGGPQTAVTPDAEGYGSAVPVAPGGIPTGWDIWDLTAVLLPWSIPLVIGGVGLTDTAYVHRRGAVAGVLLVGLSGAALTSLLDLVAAGEGQPPRWLGVVYLLRFGFAVQILVGVVLWIHLAPPRHRVALNAAFAATLAAALPILFTVVGEDLLDPLWKADAVWQTALPLVGFVLVLLLLPTGMVLVRPGQGWPRASRGAFLGVVLLGLVGVAVAVWTLVDGDDIPKAVALWPVAALGGCLVAAGLTYRVDGVRSVAGSLLAMAVGIAALPAALFGFDRTAFNPGLGFDGAGESVPWIVGLVAAGVAGAVAARVTGAYAIGLAAVVLVAAEFAGADTGETHVLLVRCAGAFALGVVIGGLRPEPALAALGLTAACGPVWPDLQTAGTEYEWVEVLTERPGGVPVPLLILAGLAVPLSIWAALRRPAPGAGGPDPSGVGAYPYGPAPVPAHAGAEELYPTAPDPYGPGPYGPGDQGLLPGNPGPGAYEHSGPGYGQTPAPNTGFAIPDQPGQAPPPDGFGGSMGPGPRRGDLSGTQD</sequence>
<feature type="transmembrane region" description="Helical" evidence="2">
    <location>
        <begin position="287"/>
        <end position="306"/>
    </location>
</feature>
<comment type="caution">
    <text evidence="3">The sequence shown here is derived from an EMBL/GenBank/DDBJ whole genome shotgun (WGS) entry which is preliminary data.</text>
</comment>
<evidence type="ECO:0000256" key="2">
    <source>
        <dbReference type="SAM" id="Phobius"/>
    </source>
</evidence>
<keyword evidence="2" id="KW-1133">Transmembrane helix</keyword>
<proteinExistence type="predicted"/>
<feature type="transmembrane region" description="Helical" evidence="2">
    <location>
        <begin position="460"/>
        <end position="480"/>
    </location>
</feature>
<evidence type="ECO:0000313" key="4">
    <source>
        <dbReference type="Proteomes" id="UP001551482"/>
    </source>
</evidence>
<accession>A0ABV3DUZ6</accession>
<dbReference type="Proteomes" id="UP001551482">
    <property type="component" value="Unassembled WGS sequence"/>
</dbReference>
<feature type="transmembrane region" description="Helical" evidence="2">
    <location>
        <begin position="400"/>
        <end position="418"/>
    </location>
</feature>
<feature type="transmembrane region" description="Helical" evidence="2">
    <location>
        <begin position="257"/>
        <end position="275"/>
    </location>
</feature>
<feature type="transmembrane region" description="Helical" evidence="2">
    <location>
        <begin position="220"/>
        <end position="245"/>
    </location>
</feature>
<reference evidence="3 4" key="1">
    <citation type="submission" date="2024-06" db="EMBL/GenBank/DDBJ databases">
        <title>The Natural Products Discovery Center: Release of the First 8490 Sequenced Strains for Exploring Actinobacteria Biosynthetic Diversity.</title>
        <authorList>
            <person name="Kalkreuter E."/>
            <person name="Kautsar S.A."/>
            <person name="Yang D."/>
            <person name="Bader C.D."/>
            <person name="Teijaro C.N."/>
            <person name="Fluegel L."/>
            <person name="Davis C.M."/>
            <person name="Simpson J.R."/>
            <person name="Lauterbach L."/>
            <person name="Steele A.D."/>
            <person name="Gui C."/>
            <person name="Meng S."/>
            <person name="Li G."/>
            <person name="Viehrig K."/>
            <person name="Ye F."/>
            <person name="Su P."/>
            <person name="Kiefer A.F."/>
            <person name="Nichols A."/>
            <person name="Cepeda A.J."/>
            <person name="Yan W."/>
            <person name="Fan B."/>
            <person name="Jiang Y."/>
            <person name="Adhikari A."/>
            <person name="Zheng C.-J."/>
            <person name="Schuster L."/>
            <person name="Cowan T.M."/>
            <person name="Smanski M.J."/>
            <person name="Chevrette M.G."/>
            <person name="De Carvalho L.P.S."/>
            <person name="Shen B."/>
        </authorList>
    </citation>
    <scope>NUCLEOTIDE SEQUENCE [LARGE SCALE GENOMIC DNA]</scope>
    <source>
        <strain evidence="3 4">NPDC048946</strain>
    </source>
</reference>